<sequence>MATTLAGMPRKRPMTSIQLHLHRHTLLFDCCFSTDSMGEDEYQDYSSGIVAQLTNCRIFFPDTSLMASNFWSGDKRSRISDISSEYDMTVMDYPQQYEGCPLLQLEMIHHFLKSCENWLSVEGQHNMLLMHCERGSSPVLEFMLAGLLLYCKIYIGEQRTLEMVYKQARRDFIQQFFPLNPQPSHLRYLHYITRQRGGSEWPPISRPFILDSIVLHIVLWFDADGGCRPYLIVHGQDSSPGNKSAKVLYEMPNAKKHLQRYGQKSNLLSPRFWLVFHEIFKIKNHAIKYLEDHKSSPNPNETLG</sequence>
<organism evidence="1">
    <name type="scientific">Zea mays</name>
    <name type="common">Maize</name>
    <dbReference type="NCBI Taxonomy" id="4577"/>
    <lineage>
        <taxon>Eukaryota</taxon>
        <taxon>Viridiplantae</taxon>
        <taxon>Streptophyta</taxon>
        <taxon>Embryophyta</taxon>
        <taxon>Tracheophyta</taxon>
        <taxon>Spermatophyta</taxon>
        <taxon>Magnoliopsida</taxon>
        <taxon>Liliopsida</taxon>
        <taxon>Poales</taxon>
        <taxon>Poaceae</taxon>
        <taxon>PACMAD clade</taxon>
        <taxon>Panicoideae</taxon>
        <taxon>Andropogonodae</taxon>
        <taxon>Andropogoneae</taxon>
        <taxon>Tripsacinae</taxon>
        <taxon>Zea</taxon>
    </lineage>
</organism>
<dbReference type="EMBL" id="NCVQ01000007">
    <property type="protein sequence ID" value="PWZ17980.1"/>
    <property type="molecule type" value="Genomic_DNA"/>
</dbReference>
<dbReference type="Gene3D" id="3.90.190.10">
    <property type="entry name" value="Protein tyrosine phosphatase superfamily"/>
    <property type="match status" value="1"/>
</dbReference>
<dbReference type="PANTHER" id="PTHR45733:SF10">
    <property type="entry name" value="FORMIN-LIKE PROTEIN 15A-RELATED"/>
    <property type="match status" value="1"/>
</dbReference>
<comment type="caution">
    <text evidence="1">The sequence shown here is derived from an EMBL/GenBank/DDBJ whole genome shotgun (WGS) entry which is preliminary data.</text>
</comment>
<dbReference type="InterPro" id="IPR051144">
    <property type="entry name" value="Formin_homology_domain"/>
</dbReference>
<dbReference type="InterPro" id="IPR029021">
    <property type="entry name" value="Prot-tyrosine_phosphatase-like"/>
</dbReference>
<dbReference type="ExpressionAtlas" id="A0A3L6EAX7">
    <property type="expression patterns" value="baseline and differential"/>
</dbReference>
<gene>
    <name evidence="1" type="primary">FH5_0</name>
    <name evidence="1" type="ORF">Zm00014a_012877</name>
</gene>
<protein>
    <submittedName>
        <fullName evidence="1">Formin-like protein 5</fullName>
    </submittedName>
</protein>
<reference evidence="1" key="1">
    <citation type="journal article" date="2018" name="Nat. Genet.">
        <title>Extensive intraspecific gene order and gene structural variations between Mo17 and other maize genomes.</title>
        <authorList>
            <person name="Sun S."/>
            <person name="Zhou Y."/>
            <person name="Chen J."/>
            <person name="Shi J."/>
            <person name="Zhao H."/>
            <person name="Zhao H."/>
            <person name="Song W."/>
            <person name="Zhang M."/>
            <person name="Cui Y."/>
            <person name="Dong X."/>
            <person name="Liu H."/>
            <person name="Ma X."/>
            <person name="Jiao Y."/>
            <person name="Wang B."/>
            <person name="Wei X."/>
            <person name="Stein J.C."/>
            <person name="Glaubitz J.C."/>
            <person name="Lu F."/>
            <person name="Yu G."/>
            <person name="Liang C."/>
            <person name="Fengler K."/>
            <person name="Li B."/>
            <person name="Rafalski A."/>
            <person name="Schnable P.S."/>
            <person name="Ware D.H."/>
            <person name="Buckler E.S."/>
            <person name="Lai J."/>
        </authorList>
    </citation>
    <scope>NUCLEOTIDE SEQUENCE [LARGE SCALE GENOMIC DNA]</scope>
    <source>
        <tissue evidence="1">Seedling</tissue>
    </source>
</reference>
<dbReference type="Proteomes" id="UP000251960">
    <property type="component" value="Chromosome 6"/>
</dbReference>
<dbReference type="AlphaFoldDB" id="A0A3L6EAX7"/>
<proteinExistence type="predicted"/>
<dbReference type="SUPFAM" id="SSF52799">
    <property type="entry name" value="(Phosphotyrosine protein) phosphatases II"/>
    <property type="match status" value="1"/>
</dbReference>
<dbReference type="PANTHER" id="PTHR45733">
    <property type="entry name" value="FORMIN-J"/>
    <property type="match status" value="1"/>
</dbReference>
<accession>A0A3L6EAX7</accession>
<name>A0A3L6EAX7_MAIZE</name>
<evidence type="ECO:0000313" key="1">
    <source>
        <dbReference type="EMBL" id="PWZ17980.1"/>
    </source>
</evidence>